<proteinExistence type="predicted"/>
<reference evidence="1 2" key="1">
    <citation type="submission" date="2024-04" db="EMBL/GenBank/DDBJ databases">
        <title>Flavobacterium sp. DGU41 16S ribosomal RNA gene Genome sequencing and assembly.</title>
        <authorList>
            <person name="Park S."/>
        </authorList>
    </citation>
    <scope>NUCLEOTIDE SEQUENCE [LARGE SCALE GENOMIC DNA]</scope>
    <source>
        <strain evidence="1 2">DGU41</strain>
    </source>
</reference>
<organism evidence="1 2">
    <name type="scientific">Flavobacterium helocola</name>
    <dbReference type="NCBI Taxonomy" id="3139139"/>
    <lineage>
        <taxon>Bacteria</taxon>
        <taxon>Pseudomonadati</taxon>
        <taxon>Bacteroidota</taxon>
        <taxon>Flavobacteriia</taxon>
        <taxon>Flavobacteriales</taxon>
        <taxon>Flavobacteriaceae</taxon>
        <taxon>Flavobacterium</taxon>
    </lineage>
</organism>
<protein>
    <submittedName>
        <fullName evidence="1">Uncharacterized protein</fullName>
    </submittedName>
</protein>
<keyword evidence="2" id="KW-1185">Reference proteome</keyword>
<evidence type="ECO:0000313" key="1">
    <source>
        <dbReference type="EMBL" id="MEL1248434.1"/>
    </source>
</evidence>
<dbReference type="RefSeq" id="WP_341683317.1">
    <property type="nucleotide sequence ID" value="NZ_JBBYHT010000004.1"/>
</dbReference>
<evidence type="ECO:0000313" key="2">
    <source>
        <dbReference type="Proteomes" id="UP001393056"/>
    </source>
</evidence>
<name>A0ABU9I7P0_9FLAO</name>
<gene>
    <name evidence="1" type="ORF">AAEO58_10300</name>
</gene>
<accession>A0ABU9I7P0</accession>
<comment type="caution">
    <text evidence="1">The sequence shown here is derived from an EMBL/GenBank/DDBJ whole genome shotgun (WGS) entry which is preliminary data.</text>
</comment>
<dbReference type="Proteomes" id="UP001393056">
    <property type="component" value="Unassembled WGS sequence"/>
</dbReference>
<dbReference type="EMBL" id="JBBYHT010000004">
    <property type="protein sequence ID" value="MEL1248434.1"/>
    <property type="molecule type" value="Genomic_DNA"/>
</dbReference>
<sequence length="55" mass="6445">MATISEFRILTYKDIKTLLDVTDDRTAKKYLQDIKESTGAPKVLFCHFKKYFKIA</sequence>